<proteinExistence type="predicted"/>
<feature type="region of interest" description="Disordered" evidence="1">
    <location>
        <begin position="21"/>
        <end position="42"/>
    </location>
</feature>
<organism evidence="2">
    <name type="scientific">Tetraselmis sp. GSL018</name>
    <dbReference type="NCBI Taxonomy" id="582737"/>
    <lineage>
        <taxon>Eukaryota</taxon>
        <taxon>Viridiplantae</taxon>
        <taxon>Chlorophyta</taxon>
        <taxon>core chlorophytes</taxon>
        <taxon>Chlorodendrophyceae</taxon>
        <taxon>Chlorodendrales</taxon>
        <taxon>Chlorodendraceae</taxon>
        <taxon>Tetraselmis</taxon>
    </lineage>
</organism>
<feature type="compositionally biased region" description="Pro residues" evidence="1">
    <location>
        <begin position="29"/>
        <end position="42"/>
    </location>
</feature>
<name>A0A061RAM6_9CHLO</name>
<dbReference type="AlphaFoldDB" id="A0A061RAM6"/>
<protein>
    <submittedName>
        <fullName evidence="2">Uncharacterized protein</fullName>
    </submittedName>
</protein>
<dbReference type="EMBL" id="GBEZ01018637">
    <property type="protein sequence ID" value="JAC67819.1"/>
    <property type="molecule type" value="Transcribed_RNA"/>
</dbReference>
<accession>A0A061RAM6</accession>
<evidence type="ECO:0000313" key="2">
    <source>
        <dbReference type="EMBL" id="JAC67819.1"/>
    </source>
</evidence>
<feature type="non-terminal residue" evidence="2">
    <location>
        <position position="1"/>
    </location>
</feature>
<reference evidence="2" key="1">
    <citation type="submission" date="2014-05" db="EMBL/GenBank/DDBJ databases">
        <title>The transcriptome of the halophilic microalga Tetraselmis sp. GSL018 isolated from the Great Salt Lake, Utah.</title>
        <authorList>
            <person name="Jinkerson R.E."/>
            <person name="D'Adamo S."/>
            <person name="Posewitz M.C."/>
        </authorList>
    </citation>
    <scope>NUCLEOTIDE SEQUENCE</scope>
    <source>
        <strain evidence="2">GSL018</strain>
    </source>
</reference>
<evidence type="ECO:0000256" key="1">
    <source>
        <dbReference type="SAM" id="MobiDB-lite"/>
    </source>
</evidence>
<gene>
    <name evidence="2" type="ORF">TSPGSL018_10174</name>
</gene>
<sequence length="42" mass="4422">GAGVRGVPFFIVGCPPLHGRLEPFTGPRPRLPPSPHNPPLPS</sequence>